<organism evidence="4 5">
    <name type="scientific">Brassica napus</name>
    <name type="common">Rape</name>
    <dbReference type="NCBI Taxonomy" id="3708"/>
    <lineage>
        <taxon>Eukaryota</taxon>
        <taxon>Viridiplantae</taxon>
        <taxon>Streptophyta</taxon>
        <taxon>Embryophyta</taxon>
        <taxon>Tracheophyta</taxon>
        <taxon>Spermatophyta</taxon>
        <taxon>Magnoliopsida</taxon>
        <taxon>eudicotyledons</taxon>
        <taxon>Gunneridae</taxon>
        <taxon>Pentapetalae</taxon>
        <taxon>rosids</taxon>
        <taxon>malvids</taxon>
        <taxon>Brassicales</taxon>
        <taxon>Brassicaceae</taxon>
        <taxon>Brassiceae</taxon>
        <taxon>Brassica</taxon>
    </lineage>
</organism>
<proteinExistence type="predicted"/>
<dbReference type="STRING" id="3708.A0A078JSR9"/>
<feature type="transmembrane region" description="Helical" evidence="2">
    <location>
        <begin position="91"/>
        <end position="116"/>
    </location>
</feature>
<reference evidence="4 5" key="1">
    <citation type="journal article" date="2014" name="Science">
        <title>Plant genetics. Early allopolyploid evolution in the post-Neolithic Brassica napus oilseed genome.</title>
        <authorList>
            <person name="Chalhoub B."/>
            <person name="Denoeud F."/>
            <person name="Liu S."/>
            <person name="Parkin I.A."/>
            <person name="Tang H."/>
            <person name="Wang X."/>
            <person name="Chiquet J."/>
            <person name="Belcram H."/>
            <person name="Tong C."/>
            <person name="Samans B."/>
            <person name="Correa M."/>
            <person name="Da Silva C."/>
            <person name="Just J."/>
            <person name="Falentin C."/>
            <person name="Koh C.S."/>
            <person name="Le Clainche I."/>
            <person name="Bernard M."/>
            <person name="Bento P."/>
            <person name="Noel B."/>
            <person name="Labadie K."/>
            <person name="Alberti A."/>
            <person name="Charles M."/>
            <person name="Arnaud D."/>
            <person name="Guo H."/>
            <person name="Daviaud C."/>
            <person name="Alamery S."/>
            <person name="Jabbari K."/>
            <person name="Zhao M."/>
            <person name="Edger P.P."/>
            <person name="Chelaifa H."/>
            <person name="Tack D."/>
            <person name="Lassalle G."/>
            <person name="Mestiri I."/>
            <person name="Schnel N."/>
            <person name="Le Paslier M.C."/>
            <person name="Fan G."/>
            <person name="Renault V."/>
            <person name="Bayer P.E."/>
            <person name="Golicz A.A."/>
            <person name="Manoli S."/>
            <person name="Lee T.H."/>
            <person name="Thi V.H."/>
            <person name="Chalabi S."/>
            <person name="Hu Q."/>
            <person name="Fan C."/>
            <person name="Tollenaere R."/>
            <person name="Lu Y."/>
            <person name="Battail C."/>
            <person name="Shen J."/>
            <person name="Sidebottom C.H."/>
            <person name="Wang X."/>
            <person name="Canaguier A."/>
            <person name="Chauveau A."/>
            <person name="Berard A."/>
            <person name="Deniot G."/>
            <person name="Guan M."/>
            <person name="Liu Z."/>
            <person name="Sun F."/>
            <person name="Lim Y.P."/>
            <person name="Lyons E."/>
            <person name="Town C.D."/>
            <person name="Bancroft I."/>
            <person name="Wang X."/>
            <person name="Meng J."/>
            <person name="Ma J."/>
            <person name="Pires J.C."/>
            <person name="King G.J."/>
            <person name="Brunel D."/>
            <person name="Delourme R."/>
            <person name="Renard M."/>
            <person name="Aury J.M."/>
            <person name="Adams K.L."/>
            <person name="Batley J."/>
            <person name="Snowdon R.J."/>
            <person name="Tost J."/>
            <person name="Edwards D."/>
            <person name="Zhou Y."/>
            <person name="Hua W."/>
            <person name="Sharpe A.G."/>
            <person name="Paterson A.H."/>
            <person name="Guan C."/>
            <person name="Wincker P."/>
        </authorList>
    </citation>
    <scope>NUCLEOTIDE SEQUENCE [LARGE SCALE GENOMIC DNA]</scope>
    <source>
        <strain evidence="5">cv. Darmor-bzh</strain>
    </source>
</reference>
<dbReference type="Gramene" id="CDY68457">
    <property type="protein sequence ID" value="CDY68457"/>
    <property type="gene ID" value="GSBRNA2T00074253001"/>
</dbReference>
<evidence type="ECO:0000256" key="3">
    <source>
        <dbReference type="SAM" id="SignalP"/>
    </source>
</evidence>
<dbReference type="PaxDb" id="3708-A0A078JSR9"/>
<feature type="chain" id="PRO_5001739697" evidence="3">
    <location>
        <begin position="22"/>
        <end position="162"/>
    </location>
</feature>
<sequence length="162" mass="17655">MATSFLLIVLLVLVSISVTSGYFLSTRDAVLKKYDDESYYRASSEKVPSMVDVKDLKARNLQALVVVNKASRGWSFLKRKHNSNKVGSLDVLTFVGIIILAVIVTGVIIAFLYNLYHVLKTKNTQSIGGQGEVGAGHETDEKMETVTMSPDAGKRSNGDANV</sequence>
<protein>
    <submittedName>
        <fullName evidence="4">BnaAnng27340D protein</fullName>
    </submittedName>
</protein>
<dbReference type="EMBL" id="LK037366">
    <property type="protein sequence ID" value="CDY68457.1"/>
    <property type="molecule type" value="Genomic_DNA"/>
</dbReference>
<feature type="compositionally biased region" description="Basic and acidic residues" evidence="1">
    <location>
        <begin position="152"/>
        <end position="162"/>
    </location>
</feature>
<evidence type="ECO:0000313" key="4">
    <source>
        <dbReference type="EMBL" id="CDY68457.1"/>
    </source>
</evidence>
<name>A0A078JSR9_BRANA</name>
<keyword evidence="2" id="KW-0472">Membrane</keyword>
<gene>
    <name evidence="4" type="primary">BnaAnng27340D</name>
    <name evidence="4" type="ORF">GSBRNA2T00074253001</name>
</gene>
<keyword evidence="3" id="KW-0732">Signal</keyword>
<accession>A0A078JSR9</accession>
<feature type="compositionally biased region" description="Basic and acidic residues" evidence="1">
    <location>
        <begin position="135"/>
        <end position="144"/>
    </location>
</feature>
<dbReference type="SMR" id="A0A078JSR9"/>
<dbReference type="AlphaFoldDB" id="A0A078JSR9"/>
<keyword evidence="5" id="KW-1185">Reference proteome</keyword>
<evidence type="ECO:0000256" key="2">
    <source>
        <dbReference type="SAM" id="Phobius"/>
    </source>
</evidence>
<evidence type="ECO:0000256" key="1">
    <source>
        <dbReference type="SAM" id="MobiDB-lite"/>
    </source>
</evidence>
<keyword evidence="2" id="KW-1133">Transmembrane helix</keyword>
<keyword evidence="2" id="KW-0812">Transmembrane</keyword>
<feature type="signal peptide" evidence="3">
    <location>
        <begin position="1"/>
        <end position="21"/>
    </location>
</feature>
<evidence type="ECO:0000313" key="5">
    <source>
        <dbReference type="Proteomes" id="UP000028999"/>
    </source>
</evidence>
<dbReference type="OMA" id="HETDEKM"/>
<dbReference type="Proteomes" id="UP000028999">
    <property type="component" value="Unassembled WGS sequence"/>
</dbReference>
<feature type="region of interest" description="Disordered" evidence="1">
    <location>
        <begin position="127"/>
        <end position="162"/>
    </location>
</feature>